<dbReference type="Proteomes" id="UP000664815">
    <property type="component" value="Unassembled WGS sequence"/>
</dbReference>
<dbReference type="EMBL" id="JAFKMG010000161">
    <property type="protein sequence ID" value="MBN8798010.1"/>
    <property type="molecule type" value="Genomic_DNA"/>
</dbReference>
<sequence>GHSLDELICGVSALGTKQRLGEDGPSYLIGEATSVARDEKEHALLLRYRTLSAKRRAALLDLIRPGE</sequence>
<name>A0A9D8PTL6_9GAMM</name>
<protein>
    <submittedName>
        <fullName evidence="1">Uncharacterized protein</fullName>
    </submittedName>
</protein>
<reference evidence="1" key="1">
    <citation type="submission" date="2021-02" db="EMBL/GenBank/DDBJ databases">
        <title>Thiocyanate and organic carbon inputs drive convergent selection for specific autotrophic Afipia and Thiobacillus strains within complex microbiomes.</title>
        <authorList>
            <person name="Huddy R.J."/>
            <person name="Sachdeva R."/>
            <person name="Kadzinga F."/>
            <person name="Kantor R.S."/>
            <person name="Harrison S.T.L."/>
            <person name="Banfield J.F."/>
        </authorList>
    </citation>
    <scope>NUCLEOTIDE SEQUENCE</scope>
    <source>
        <strain evidence="1">SCN18_10_11_15_R1_P_69_7</strain>
    </source>
</reference>
<gene>
    <name evidence="1" type="ORF">J0H45_01425</name>
</gene>
<organism evidence="1 2">
    <name type="scientific">Stenotrophomonas nitritireducens</name>
    <dbReference type="NCBI Taxonomy" id="83617"/>
    <lineage>
        <taxon>Bacteria</taxon>
        <taxon>Pseudomonadati</taxon>
        <taxon>Pseudomonadota</taxon>
        <taxon>Gammaproteobacteria</taxon>
        <taxon>Lysobacterales</taxon>
        <taxon>Lysobacteraceae</taxon>
        <taxon>Stenotrophomonas</taxon>
    </lineage>
</organism>
<evidence type="ECO:0000313" key="1">
    <source>
        <dbReference type="EMBL" id="MBN8798010.1"/>
    </source>
</evidence>
<proteinExistence type="predicted"/>
<dbReference type="AlphaFoldDB" id="A0A9D8PTL6"/>
<comment type="caution">
    <text evidence="1">The sequence shown here is derived from an EMBL/GenBank/DDBJ whole genome shotgun (WGS) entry which is preliminary data.</text>
</comment>
<feature type="non-terminal residue" evidence="1">
    <location>
        <position position="1"/>
    </location>
</feature>
<evidence type="ECO:0000313" key="2">
    <source>
        <dbReference type="Proteomes" id="UP000664815"/>
    </source>
</evidence>
<accession>A0A9D8PTL6</accession>